<dbReference type="GO" id="GO:0015074">
    <property type="term" value="P:DNA integration"/>
    <property type="evidence" value="ECO:0007669"/>
    <property type="project" value="InterPro"/>
</dbReference>
<evidence type="ECO:0000256" key="4">
    <source>
        <dbReference type="ARBA" id="ARBA00023172"/>
    </source>
</evidence>
<dbReference type="Proteomes" id="UP000061660">
    <property type="component" value="Chromosome"/>
</dbReference>
<evidence type="ECO:0000256" key="5">
    <source>
        <dbReference type="SAM" id="MobiDB-lite"/>
    </source>
</evidence>
<gene>
    <name evidence="8" type="ORF">IJ22_33960</name>
</gene>
<comment type="similarity">
    <text evidence="1">Belongs to the transposase IS21/IS408/IS1162 family.</text>
</comment>
<dbReference type="InterPro" id="IPR001584">
    <property type="entry name" value="Integrase_cat-core"/>
</dbReference>
<dbReference type="SUPFAM" id="SSF53098">
    <property type="entry name" value="Ribonuclease H-like"/>
    <property type="match status" value="1"/>
</dbReference>
<accession>A0A0U2W8K9</accession>
<dbReference type="PANTHER" id="PTHR35004">
    <property type="entry name" value="TRANSPOSASE RV3428C-RELATED"/>
    <property type="match status" value="1"/>
</dbReference>
<dbReference type="GO" id="GO:0032196">
    <property type="term" value="P:transposition"/>
    <property type="evidence" value="ECO:0007669"/>
    <property type="project" value="UniProtKB-KW"/>
</dbReference>
<dbReference type="InterPro" id="IPR012337">
    <property type="entry name" value="RNaseH-like_sf"/>
</dbReference>
<dbReference type="OrthoDB" id="92877at2"/>
<evidence type="ECO:0000259" key="6">
    <source>
        <dbReference type="PROSITE" id="PS50531"/>
    </source>
</evidence>
<evidence type="ECO:0000259" key="7">
    <source>
        <dbReference type="PROSITE" id="PS50994"/>
    </source>
</evidence>
<sequence>MRRLERWHMYFSIQRMKQEGLKITQIARRLELSRNTVYKFIEMNPDQFSEYLEQLESRKKKLDGYEKTIVEWLREYPDLSAAQVQDWLKERYQVGNISEGTVRNYVRELRSKHGIPKTMQIRQYEAVEDPPMGHQTQVDFGETKLRNPQGNLVRLWFIAFVLSHSRYKYVQWQDRPFTTKDVIQMHEDAFSFFGGFPKELVYDQDHLLLTSENHGDLLLTHEFAGYVKERGFQIRMCRKQDPESKGRIENVVKYVKRNFARHRLFSHVDKLNEDCVAWLHRTGNASMHYTTKKIPAEVFALEREHLRPVHTKINPLPSSITRTVRKDNTIWYEGNRYSVPLGTYDGIDKRVGIQVTEASQLKIYDVETGQVLAEHPLGSGSGKLIQNTNHKRDRTKGIAAYIQTVAEAFPVPETAVPFLHEIYKRKPRYIRDQLQLIGRALEGADSKAMEKALHYCVKHRLYRATDFADAVEHYKRPQQQTSVSQPPVKPLMDTDTKKRQVKPRVRDFSAYKAILSGGQR</sequence>
<evidence type="ECO:0000313" key="9">
    <source>
        <dbReference type="Proteomes" id="UP000061660"/>
    </source>
</evidence>
<dbReference type="InterPro" id="IPR017894">
    <property type="entry name" value="HTH_IS21_transposase_type"/>
</dbReference>
<evidence type="ECO:0000256" key="1">
    <source>
        <dbReference type="ARBA" id="ARBA00009277"/>
    </source>
</evidence>
<keyword evidence="2" id="KW-0815">Transposition</keyword>
<dbReference type="InterPro" id="IPR054353">
    <property type="entry name" value="IstA-like_C"/>
</dbReference>
<dbReference type="Gene3D" id="1.10.10.60">
    <property type="entry name" value="Homeodomain-like"/>
    <property type="match status" value="1"/>
</dbReference>
<dbReference type="SUPFAM" id="SSF46689">
    <property type="entry name" value="Homeodomain-like"/>
    <property type="match status" value="1"/>
</dbReference>
<dbReference type="EMBL" id="CP013652">
    <property type="protein sequence ID" value="ALS23757.1"/>
    <property type="molecule type" value="Genomic_DNA"/>
</dbReference>
<protein>
    <submittedName>
        <fullName evidence="8">Integrase</fullName>
    </submittedName>
</protein>
<reference evidence="9" key="1">
    <citation type="submission" date="2015-12" db="EMBL/GenBank/DDBJ databases">
        <title>Complete genome sequences of two moderately thermophilic Paenibacillus species.</title>
        <authorList>
            <person name="Butler R.III."/>
            <person name="Wang J."/>
            <person name="Stark B.C."/>
            <person name="Pombert J.-F."/>
        </authorList>
    </citation>
    <scope>NUCLEOTIDE SEQUENCE [LARGE SCALE GENOMIC DNA]</scope>
    <source>
        <strain evidence="9">32O-Y</strain>
    </source>
</reference>
<dbReference type="KEGG" id="pnp:IJ22_33960"/>
<dbReference type="Pfam" id="PF22483">
    <property type="entry name" value="Mu-transpos_C_2"/>
    <property type="match status" value="1"/>
</dbReference>
<keyword evidence="3" id="KW-0238">DNA-binding</keyword>
<dbReference type="InterPro" id="IPR009057">
    <property type="entry name" value="Homeodomain-like_sf"/>
</dbReference>
<dbReference type="PROSITE" id="PS50994">
    <property type="entry name" value="INTEGRASE"/>
    <property type="match status" value="1"/>
</dbReference>
<dbReference type="Gene3D" id="3.30.420.10">
    <property type="entry name" value="Ribonuclease H-like superfamily/Ribonuclease H"/>
    <property type="match status" value="1"/>
</dbReference>
<proteinExistence type="inferred from homology"/>
<feature type="domain" description="HTH IS21-type" evidence="6">
    <location>
        <begin position="8"/>
        <end position="73"/>
    </location>
</feature>
<dbReference type="RefSeq" id="WP_145862542.1">
    <property type="nucleotide sequence ID" value="NZ_CP013652.1"/>
</dbReference>
<feature type="domain" description="Integrase catalytic" evidence="7">
    <location>
        <begin position="127"/>
        <end position="303"/>
    </location>
</feature>
<name>A0A0U2W8K9_9BACL</name>
<keyword evidence="4" id="KW-0233">DNA recombination</keyword>
<feature type="compositionally biased region" description="Low complexity" evidence="5">
    <location>
        <begin position="477"/>
        <end position="486"/>
    </location>
</feature>
<reference evidence="8 9" key="2">
    <citation type="journal article" date="2016" name="Genome Announc.">
        <title>Complete Genome Sequences of Two Interactive Moderate Thermophiles, Paenibacillus napthalenovorans 32O-Y and Paenibacillus sp. 32O-W.</title>
        <authorList>
            <person name="Butler R.R.III."/>
            <person name="Wang J."/>
            <person name="Stark B.C."/>
            <person name="Pombert J.F."/>
        </authorList>
    </citation>
    <scope>NUCLEOTIDE SEQUENCE [LARGE SCALE GENOMIC DNA]</scope>
    <source>
        <strain evidence="8 9">32O-Y</strain>
    </source>
</reference>
<dbReference type="STRING" id="162209.IJ22_33960"/>
<dbReference type="PROSITE" id="PS50531">
    <property type="entry name" value="HTH_IS21"/>
    <property type="match status" value="1"/>
</dbReference>
<organism evidence="8 9">
    <name type="scientific">Paenibacillus naphthalenovorans</name>
    <dbReference type="NCBI Taxonomy" id="162209"/>
    <lineage>
        <taxon>Bacteria</taxon>
        <taxon>Bacillati</taxon>
        <taxon>Bacillota</taxon>
        <taxon>Bacilli</taxon>
        <taxon>Bacillales</taxon>
        <taxon>Paenibacillaceae</taxon>
        <taxon>Paenibacillus</taxon>
    </lineage>
</organism>
<dbReference type="PANTHER" id="PTHR35004:SF6">
    <property type="entry name" value="TRANSPOSASE"/>
    <property type="match status" value="1"/>
</dbReference>
<dbReference type="PATRIC" id="fig|162209.4.peg.3635"/>
<keyword evidence="9" id="KW-1185">Reference proteome</keyword>
<dbReference type="AlphaFoldDB" id="A0A0U2W8K9"/>
<evidence type="ECO:0000256" key="3">
    <source>
        <dbReference type="ARBA" id="ARBA00023125"/>
    </source>
</evidence>
<dbReference type="InterPro" id="IPR036397">
    <property type="entry name" value="RNaseH_sf"/>
</dbReference>
<dbReference type="GO" id="GO:0003677">
    <property type="term" value="F:DNA binding"/>
    <property type="evidence" value="ECO:0007669"/>
    <property type="project" value="UniProtKB-KW"/>
</dbReference>
<dbReference type="NCBIfam" id="NF033546">
    <property type="entry name" value="transpos_IS21"/>
    <property type="match status" value="1"/>
</dbReference>
<evidence type="ECO:0000313" key="8">
    <source>
        <dbReference type="EMBL" id="ALS23757.1"/>
    </source>
</evidence>
<feature type="region of interest" description="Disordered" evidence="5">
    <location>
        <begin position="475"/>
        <end position="499"/>
    </location>
</feature>
<evidence type="ECO:0000256" key="2">
    <source>
        <dbReference type="ARBA" id="ARBA00022578"/>
    </source>
</evidence>
<dbReference type="GO" id="GO:0006310">
    <property type="term" value="P:DNA recombination"/>
    <property type="evidence" value="ECO:0007669"/>
    <property type="project" value="UniProtKB-KW"/>
</dbReference>